<dbReference type="OrthoDB" id="5458416at2"/>
<gene>
    <name evidence="1" type="ORF">Desgi_0530</name>
</gene>
<dbReference type="EMBL" id="CP003273">
    <property type="protein sequence ID" value="AGL00097.1"/>
    <property type="molecule type" value="Genomic_DNA"/>
</dbReference>
<dbReference type="STRING" id="767817.Desgi_0530"/>
<reference evidence="1 2" key="1">
    <citation type="submission" date="2012-01" db="EMBL/GenBank/DDBJ databases">
        <title>Complete sequence of Desulfotomaculum gibsoniae DSM 7213.</title>
        <authorList>
            <consortium name="US DOE Joint Genome Institute"/>
            <person name="Lucas S."/>
            <person name="Han J."/>
            <person name="Lapidus A."/>
            <person name="Cheng J.-F."/>
            <person name="Goodwin L."/>
            <person name="Pitluck S."/>
            <person name="Peters L."/>
            <person name="Ovchinnikova G."/>
            <person name="Teshima H."/>
            <person name="Detter J.C."/>
            <person name="Han C."/>
            <person name="Tapia R."/>
            <person name="Land M."/>
            <person name="Hauser L."/>
            <person name="Kyrpides N."/>
            <person name="Ivanova N."/>
            <person name="Pagani I."/>
            <person name="Parshina S."/>
            <person name="Plugge C."/>
            <person name="Muyzer G."/>
            <person name="Kuever J."/>
            <person name="Ivanova A."/>
            <person name="Nazina T."/>
            <person name="Klenk H.-P."/>
            <person name="Brambilla E."/>
            <person name="Spring S."/>
            <person name="Stams A.F."/>
            <person name="Woyke T."/>
        </authorList>
    </citation>
    <scope>NUCLEOTIDE SEQUENCE [LARGE SCALE GENOMIC DNA]</scope>
    <source>
        <strain evidence="1 2">DSM 7213</strain>
    </source>
</reference>
<keyword evidence="2" id="KW-1185">Reference proteome</keyword>
<evidence type="ECO:0000313" key="2">
    <source>
        <dbReference type="Proteomes" id="UP000013520"/>
    </source>
</evidence>
<protein>
    <submittedName>
        <fullName evidence="1">Uncharacterized protein</fullName>
    </submittedName>
</protein>
<dbReference type="HOGENOM" id="CLU_739328_0_0_9"/>
<dbReference type="RefSeq" id="WP_006523443.1">
    <property type="nucleotide sequence ID" value="NC_021184.1"/>
</dbReference>
<accession>R4KEK1</accession>
<evidence type="ECO:0000313" key="1">
    <source>
        <dbReference type="EMBL" id="AGL00097.1"/>
    </source>
</evidence>
<dbReference type="eggNOG" id="ENOG502ZA9I">
    <property type="taxonomic scope" value="Bacteria"/>
</dbReference>
<sequence length="377" mass="45142">MISTIYFNFITKDRLLAFLGKDDDKKLKKHDLINEITTLLCDNEILYKKFFNTFKKELAVFPTELEKILSCTTTERKRWTEEGKLSVVEYRQFKKYGKVLSHPVYNRWDIQLLSPDTIERWRAEHQKSVSDSRKTAAKKALRTKTKHDNLRQSFAQEWKEILVSWYCKGSPELAATFELAYWTVWISRWAKENNLKSRRAIKYTTEYQEKEQICYTLKNKSVKLLSKTPFAKLSFYMPDSPDKIYISFCDKHFEDFKDFRNNLGFNKMEYYDNNKKYINKCNKCIVDIDKNYYSLYYLEVSSETLSDITFSFHTPFPIGNEFWPPPKSLPAIEHYENDGIFRFGRPVLDEEKIVYREKDVLKRFNNAITKFLLYYQG</sequence>
<dbReference type="KEGG" id="dgi:Desgi_0530"/>
<dbReference type="AlphaFoldDB" id="R4KEK1"/>
<name>R4KEK1_9FIRM</name>
<proteinExistence type="predicted"/>
<organism evidence="1 2">
    <name type="scientific">Desulfoscipio gibsoniae DSM 7213</name>
    <dbReference type="NCBI Taxonomy" id="767817"/>
    <lineage>
        <taxon>Bacteria</taxon>
        <taxon>Bacillati</taxon>
        <taxon>Bacillota</taxon>
        <taxon>Clostridia</taxon>
        <taxon>Eubacteriales</taxon>
        <taxon>Desulfallaceae</taxon>
        <taxon>Desulfoscipio</taxon>
    </lineage>
</organism>
<dbReference type="Proteomes" id="UP000013520">
    <property type="component" value="Chromosome"/>
</dbReference>